<comment type="caution">
    <text evidence="1">The sequence shown here is derived from an EMBL/GenBank/DDBJ whole genome shotgun (WGS) entry which is preliminary data.</text>
</comment>
<sequence length="427" mass="45999">MAGFLKRLFGGGAPPIDYDRAKDLAAHPDSKIRSDLARRADIRPEILYFLAEDSDPVVRRSVAANDSAPPQANLLLAADCDDSVRGDLAAKIARLAPGLSAHDQDRLRRLTFEALEIVARDQVPRIRQILSEALKDVANAPPEVIRRLARDAELVVAGPILRFSPVLTDEDLLEIIGAGPIPGALAAISRRAGINTQVCDAIAATDDTEAIAVLLGNPLAQIREETLDRLVHRAADIEAWHRPFVERPKLPARVAQRLARFVAADLLRTLAERDDLEPETASLVAQAVEKRIAEAAAASPEAKAADRSKAERNEAEARALALRDSGQLTETTIDTALASGDLSFVTAALILLAHLPAKSVTKVIDTQSAKGIIAVTWKAGLSAGLALQLQTRLLRLPAARVIPPNGGDFPLTIREMEWQLEFFGATE</sequence>
<dbReference type="EMBL" id="AQPH01000004">
    <property type="protein sequence ID" value="EPY03165.1"/>
    <property type="molecule type" value="Genomic_DNA"/>
</dbReference>
<accession>S9TXU8</accession>
<dbReference type="PATRIC" id="fig|1316936.3.peg.384"/>
<dbReference type="Pfam" id="PF10098">
    <property type="entry name" value="DUF2336"/>
    <property type="match status" value="1"/>
</dbReference>
<dbReference type="eggNOG" id="COG5330">
    <property type="taxonomic scope" value="Bacteria"/>
</dbReference>
<gene>
    <name evidence="1" type="ORF">K678_01933</name>
</gene>
<protein>
    <recommendedName>
        <fullName evidence="3">DUF2336 domain-containing protein</fullName>
    </recommendedName>
</protein>
<reference evidence="1 2" key="1">
    <citation type="submission" date="2013-04" db="EMBL/GenBank/DDBJ databases">
        <authorList>
            <person name="Kuznetsov B."/>
            <person name="Ivanovsky R."/>
        </authorList>
    </citation>
    <scope>NUCLEOTIDE SEQUENCE [LARGE SCALE GENOMIC DNA]</scope>
    <source>
        <strain evidence="1 2">MGU-K5</strain>
    </source>
</reference>
<dbReference type="Proteomes" id="UP000015350">
    <property type="component" value="Unassembled WGS sequence"/>
</dbReference>
<dbReference type="AlphaFoldDB" id="S9TXU8"/>
<dbReference type="STRING" id="1316936.K678_01933"/>
<dbReference type="OrthoDB" id="7888976at2"/>
<evidence type="ECO:0000313" key="1">
    <source>
        <dbReference type="EMBL" id="EPY03165.1"/>
    </source>
</evidence>
<proteinExistence type="predicted"/>
<dbReference type="RefSeq" id="WP_021130771.1">
    <property type="nucleotide sequence ID" value="NZ_AQPH01000004.1"/>
</dbReference>
<evidence type="ECO:0000313" key="2">
    <source>
        <dbReference type="Proteomes" id="UP000015350"/>
    </source>
</evidence>
<name>S9TXU8_MAGFU</name>
<organism evidence="1 2">
    <name type="scientific">Magnetospirillum fulvum MGU-K5</name>
    <dbReference type="NCBI Taxonomy" id="1316936"/>
    <lineage>
        <taxon>Bacteria</taxon>
        <taxon>Pseudomonadati</taxon>
        <taxon>Pseudomonadota</taxon>
        <taxon>Alphaproteobacteria</taxon>
        <taxon>Rhodospirillales</taxon>
        <taxon>Rhodospirillaceae</taxon>
        <taxon>Magnetospirillum</taxon>
    </lineage>
</organism>
<evidence type="ECO:0008006" key="3">
    <source>
        <dbReference type="Google" id="ProtNLM"/>
    </source>
</evidence>
<dbReference type="InterPro" id="IPR019285">
    <property type="entry name" value="DUF2336"/>
</dbReference>